<dbReference type="Proteomes" id="UP000814033">
    <property type="component" value="Unassembled WGS sequence"/>
</dbReference>
<keyword evidence="2" id="KW-1185">Reference proteome</keyword>
<reference evidence="1" key="1">
    <citation type="submission" date="2021-02" db="EMBL/GenBank/DDBJ databases">
        <authorList>
            <consortium name="DOE Joint Genome Institute"/>
            <person name="Ahrendt S."/>
            <person name="Looney B.P."/>
            <person name="Miyauchi S."/>
            <person name="Morin E."/>
            <person name="Drula E."/>
            <person name="Courty P.E."/>
            <person name="Chicoki N."/>
            <person name="Fauchery L."/>
            <person name="Kohler A."/>
            <person name="Kuo A."/>
            <person name="Labutti K."/>
            <person name="Pangilinan J."/>
            <person name="Lipzen A."/>
            <person name="Riley R."/>
            <person name="Andreopoulos W."/>
            <person name="He G."/>
            <person name="Johnson J."/>
            <person name="Barry K.W."/>
            <person name="Grigoriev I.V."/>
            <person name="Nagy L."/>
            <person name="Hibbett D."/>
            <person name="Henrissat B."/>
            <person name="Matheny P.B."/>
            <person name="Labbe J."/>
            <person name="Martin F."/>
        </authorList>
    </citation>
    <scope>NUCLEOTIDE SEQUENCE</scope>
    <source>
        <strain evidence="1">FP105234-sp</strain>
    </source>
</reference>
<organism evidence="1 2">
    <name type="scientific">Auriscalpium vulgare</name>
    <dbReference type="NCBI Taxonomy" id="40419"/>
    <lineage>
        <taxon>Eukaryota</taxon>
        <taxon>Fungi</taxon>
        <taxon>Dikarya</taxon>
        <taxon>Basidiomycota</taxon>
        <taxon>Agaricomycotina</taxon>
        <taxon>Agaricomycetes</taxon>
        <taxon>Russulales</taxon>
        <taxon>Auriscalpiaceae</taxon>
        <taxon>Auriscalpium</taxon>
    </lineage>
</organism>
<accession>A0ACB8S3F1</accession>
<proteinExistence type="predicted"/>
<protein>
    <submittedName>
        <fullName evidence="1">Uncharacterized protein</fullName>
    </submittedName>
</protein>
<sequence length="241" mass="25614">MGTSARHWLSAVAAYASNARCPGERCLSLPSLGYSARHQHPGSLPIRSGAVLGVPRPFTSGCCLRVLSIFGSLLSRSSNARVQLPCLIGVCTPSPTPLRPTHSAGLPRQSQTRSRKEEVSTGCIDNGSLSHDSPPASGANQPTVPKGRTPKNGPKGVVCVATASTKFAATPPADELVNPATNQENKFCAALFAKHCTVLWQDSYASSARRPGANQQKYRKLVRLTSAYLKALMVTTCQQYI</sequence>
<gene>
    <name evidence="1" type="ORF">FA95DRAFT_549686</name>
</gene>
<evidence type="ECO:0000313" key="1">
    <source>
        <dbReference type="EMBL" id="KAI0050687.1"/>
    </source>
</evidence>
<comment type="caution">
    <text evidence="1">The sequence shown here is derived from an EMBL/GenBank/DDBJ whole genome shotgun (WGS) entry which is preliminary data.</text>
</comment>
<name>A0ACB8S3F1_9AGAM</name>
<evidence type="ECO:0000313" key="2">
    <source>
        <dbReference type="Proteomes" id="UP000814033"/>
    </source>
</evidence>
<dbReference type="EMBL" id="MU275859">
    <property type="protein sequence ID" value="KAI0050687.1"/>
    <property type="molecule type" value="Genomic_DNA"/>
</dbReference>
<reference evidence="1" key="2">
    <citation type="journal article" date="2022" name="New Phytol.">
        <title>Evolutionary transition to the ectomycorrhizal habit in the genomes of a hyperdiverse lineage of mushroom-forming fungi.</title>
        <authorList>
            <person name="Looney B."/>
            <person name="Miyauchi S."/>
            <person name="Morin E."/>
            <person name="Drula E."/>
            <person name="Courty P.E."/>
            <person name="Kohler A."/>
            <person name="Kuo A."/>
            <person name="LaButti K."/>
            <person name="Pangilinan J."/>
            <person name="Lipzen A."/>
            <person name="Riley R."/>
            <person name="Andreopoulos W."/>
            <person name="He G."/>
            <person name="Johnson J."/>
            <person name="Nolan M."/>
            <person name="Tritt A."/>
            <person name="Barry K.W."/>
            <person name="Grigoriev I.V."/>
            <person name="Nagy L.G."/>
            <person name="Hibbett D."/>
            <person name="Henrissat B."/>
            <person name="Matheny P.B."/>
            <person name="Labbe J."/>
            <person name="Martin F.M."/>
        </authorList>
    </citation>
    <scope>NUCLEOTIDE SEQUENCE</scope>
    <source>
        <strain evidence="1">FP105234-sp</strain>
    </source>
</reference>